<dbReference type="PANTHER" id="PTHR22617">
    <property type="entry name" value="CHEMOTAXIS SENSOR HISTIDINE KINASE-RELATED"/>
    <property type="match status" value="1"/>
</dbReference>
<dbReference type="InterPro" id="IPR039315">
    <property type="entry name" value="CheW"/>
</dbReference>
<organism evidence="1 2">
    <name type="scientific">Thermosulfuriphilus ammonigenes</name>
    <dbReference type="NCBI Taxonomy" id="1936021"/>
    <lineage>
        <taxon>Bacteria</taxon>
        <taxon>Pseudomonadati</taxon>
        <taxon>Thermodesulfobacteriota</taxon>
        <taxon>Thermodesulfobacteria</taxon>
        <taxon>Thermodesulfobacteriales</taxon>
        <taxon>Thermodesulfobacteriaceae</taxon>
        <taxon>Thermosulfuriphilus</taxon>
    </lineage>
</organism>
<dbReference type="Proteomes" id="UP000502179">
    <property type="component" value="Chromosome"/>
</dbReference>
<evidence type="ECO:0000313" key="1">
    <source>
        <dbReference type="EMBL" id="QIJ71817.1"/>
    </source>
</evidence>
<dbReference type="KEGG" id="tav:G4V39_05865"/>
<dbReference type="RefSeq" id="WP_166032035.1">
    <property type="nucleotide sequence ID" value="NZ_CP048877.1"/>
</dbReference>
<dbReference type="PROSITE" id="PS50851">
    <property type="entry name" value="CHEW"/>
    <property type="match status" value="1"/>
</dbReference>
<dbReference type="InterPro" id="IPR036061">
    <property type="entry name" value="CheW-like_dom_sf"/>
</dbReference>
<dbReference type="AlphaFoldDB" id="A0A6G7PW52"/>
<gene>
    <name evidence="1" type="ORF">G4V39_05865</name>
</gene>
<dbReference type="EMBL" id="CP048877">
    <property type="protein sequence ID" value="QIJ71817.1"/>
    <property type="molecule type" value="Genomic_DNA"/>
</dbReference>
<dbReference type="SUPFAM" id="SSF50341">
    <property type="entry name" value="CheW-like"/>
    <property type="match status" value="1"/>
</dbReference>
<dbReference type="Gene3D" id="2.40.50.180">
    <property type="entry name" value="CheA-289, Domain 4"/>
    <property type="match status" value="1"/>
</dbReference>
<dbReference type="GO" id="GO:0006935">
    <property type="term" value="P:chemotaxis"/>
    <property type="evidence" value="ECO:0007669"/>
    <property type="project" value="InterPro"/>
</dbReference>
<evidence type="ECO:0000313" key="2">
    <source>
        <dbReference type="Proteomes" id="UP000502179"/>
    </source>
</evidence>
<dbReference type="PANTHER" id="PTHR22617:SF23">
    <property type="entry name" value="CHEMOTAXIS PROTEIN CHEW"/>
    <property type="match status" value="1"/>
</dbReference>
<dbReference type="Gene3D" id="2.30.30.40">
    <property type="entry name" value="SH3 Domains"/>
    <property type="match status" value="1"/>
</dbReference>
<dbReference type="SMART" id="SM00260">
    <property type="entry name" value="CheW"/>
    <property type="match status" value="1"/>
</dbReference>
<dbReference type="InterPro" id="IPR002545">
    <property type="entry name" value="CheW-lke_dom"/>
</dbReference>
<accession>A0A6G7PW52</accession>
<keyword evidence="2" id="KW-1185">Reference proteome</keyword>
<protein>
    <submittedName>
        <fullName evidence="1">Chemotaxis protein CheW</fullName>
    </submittedName>
</protein>
<sequence length="157" mass="17356">MVDSRVSEDKAMRVVEDGQLIATFFFGPHMFGLPVEEVIEINKDLEVTPVPLAPPYVAGIINLRGQILTAINLAKRVGLKYELKEEANYHNVICGTRDEPVSLQVERIGDVINVPAHLIEPPPADIDGLDVKYVKNVSKLPDRLLVILNGDLVRASH</sequence>
<reference evidence="1 2" key="1">
    <citation type="submission" date="2020-02" db="EMBL/GenBank/DDBJ databases">
        <title>Genome analysis of Thermosulfuriphilus ammonigenes ST65T, an anaerobic thermophilic chemolithoautotrophic bacterium isolated from a deep-sea hydrothermal vent.</title>
        <authorList>
            <person name="Slobodkina G."/>
            <person name="Allioux M."/>
            <person name="Merkel A."/>
            <person name="Alain K."/>
            <person name="Jebbar M."/>
            <person name="Slobodkin A."/>
        </authorList>
    </citation>
    <scope>NUCLEOTIDE SEQUENCE [LARGE SCALE GENOMIC DNA]</scope>
    <source>
        <strain evidence="1 2">ST65</strain>
    </source>
</reference>
<name>A0A6G7PW52_9BACT</name>
<proteinExistence type="predicted"/>
<dbReference type="GO" id="GO:0007165">
    <property type="term" value="P:signal transduction"/>
    <property type="evidence" value="ECO:0007669"/>
    <property type="project" value="InterPro"/>
</dbReference>
<dbReference type="GO" id="GO:0005829">
    <property type="term" value="C:cytosol"/>
    <property type="evidence" value="ECO:0007669"/>
    <property type="project" value="TreeGrafter"/>
</dbReference>
<dbReference type="Pfam" id="PF01584">
    <property type="entry name" value="CheW"/>
    <property type="match status" value="1"/>
</dbReference>